<reference evidence="2" key="2">
    <citation type="submission" date="2020-09" db="EMBL/GenBank/DDBJ databases">
        <authorList>
            <person name="Sun Q."/>
            <person name="Zhou Y."/>
        </authorList>
    </citation>
    <scope>NUCLEOTIDE SEQUENCE</scope>
    <source>
        <strain evidence="2">CGMCC 1.15178</strain>
    </source>
</reference>
<feature type="domain" description="VWFA" evidence="1">
    <location>
        <begin position="34"/>
        <end position="237"/>
    </location>
</feature>
<evidence type="ECO:0000259" key="1">
    <source>
        <dbReference type="PROSITE" id="PS50234"/>
    </source>
</evidence>
<dbReference type="Gene3D" id="3.40.50.410">
    <property type="entry name" value="von Willebrand factor, type A domain"/>
    <property type="match status" value="1"/>
</dbReference>
<proteinExistence type="predicted"/>
<protein>
    <recommendedName>
        <fullName evidence="1">VWFA domain-containing protein</fullName>
    </recommendedName>
</protein>
<comment type="caution">
    <text evidence="2">The sequence shown here is derived from an EMBL/GenBank/DDBJ whole genome shotgun (WGS) entry which is preliminary data.</text>
</comment>
<name>A0A916ZIM5_9BACL</name>
<dbReference type="InterPro" id="IPR019303">
    <property type="entry name" value="vWA_TerF_C"/>
</dbReference>
<evidence type="ECO:0000313" key="2">
    <source>
        <dbReference type="EMBL" id="GGD98457.1"/>
    </source>
</evidence>
<dbReference type="Proteomes" id="UP000612456">
    <property type="component" value="Unassembled WGS sequence"/>
</dbReference>
<dbReference type="RefSeq" id="WP_188999645.1">
    <property type="nucleotide sequence ID" value="NZ_BMHP01000010.1"/>
</dbReference>
<reference evidence="2" key="1">
    <citation type="journal article" date="2014" name="Int. J. Syst. Evol. Microbiol.">
        <title>Complete genome sequence of Corynebacterium casei LMG S-19264T (=DSM 44701T), isolated from a smear-ripened cheese.</title>
        <authorList>
            <consortium name="US DOE Joint Genome Institute (JGI-PGF)"/>
            <person name="Walter F."/>
            <person name="Albersmeier A."/>
            <person name="Kalinowski J."/>
            <person name="Ruckert C."/>
        </authorList>
    </citation>
    <scope>NUCLEOTIDE SEQUENCE</scope>
    <source>
        <strain evidence="2">CGMCC 1.15178</strain>
    </source>
</reference>
<gene>
    <name evidence="2" type="primary">ycbR</name>
    <name evidence="2" type="ORF">GCM10010911_66580</name>
</gene>
<dbReference type="SUPFAM" id="SSF53300">
    <property type="entry name" value="vWA-like"/>
    <property type="match status" value="1"/>
</dbReference>
<dbReference type="AlphaFoldDB" id="A0A916ZIM5"/>
<dbReference type="InterPro" id="IPR036465">
    <property type="entry name" value="vWFA_dom_sf"/>
</dbReference>
<sequence length="255" mass="28936">MSIELRKAETKLIDLSKKATITLEKKGLNGQIARVGIVFDISASMRNLYKKGTVQNAAERCLALAMNFDDNGAADVFAFGVKDHEIGEIDKSNFFEFVDREIIKKKTLEGGTRYAGVIRRLAEKYYPGAISVQKKGGFFGIGGRSEITVDASKYRNDPPCYIFFVTDGDNEDKEETREIIRQVSKLGIFFQFVGMGPTHFFFLQELDEMDGRYIDNANFFKINDLDKISDEELYDRILAEFPSWLKEARSKGIIL</sequence>
<evidence type="ECO:0000313" key="3">
    <source>
        <dbReference type="Proteomes" id="UP000612456"/>
    </source>
</evidence>
<dbReference type="InterPro" id="IPR002035">
    <property type="entry name" value="VWF_A"/>
</dbReference>
<accession>A0A916ZIM5</accession>
<dbReference type="EMBL" id="BMHP01000010">
    <property type="protein sequence ID" value="GGD98457.1"/>
    <property type="molecule type" value="Genomic_DNA"/>
</dbReference>
<dbReference type="PROSITE" id="PS50234">
    <property type="entry name" value="VWFA"/>
    <property type="match status" value="1"/>
</dbReference>
<organism evidence="2 3">
    <name type="scientific">Paenibacillus nasutitermitis</name>
    <dbReference type="NCBI Taxonomy" id="1652958"/>
    <lineage>
        <taxon>Bacteria</taxon>
        <taxon>Bacillati</taxon>
        <taxon>Bacillota</taxon>
        <taxon>Bacilli</taxon>
        <taxon>Bacillales</taxon>
        <taxon>Paenibacillaceae</taxon>
        <taxon>Paenibacillus</taxon>
    </lineage>
</organism>
<keyword evidence="3" id="KW-1185">Reference proteome</keyword>
<dbReference type="Pfam" id="PF10138">
    <property type="entry name" value="vWA-TerF-like"/>
    <property type="match status" value="2"/>
</dbReference>